<dbReference type="AlphaFoldDB" id="A0A328MS43"/>
<sequence>MDLQLAGKRALVTGASSGLGAEIAAVLAAEGVAVVVHGRDQTRTEQTAQKVRGQVVVGDLTTDVGAEAVATQAGEVDILVNNAGAYDPESGLSDLNADAWADMYNLNVRSARSA</sequence>
<dbReference type="InterPro" id="IPR036291">
    <property type="entry name" value="NAD(P)-bd_dom_sf"/>
</dbReference>
<evidence type="ECO:0000313" key="2">
    <source>
        <dbReference type="EMBL" id="RAN92822.1"/>
    </source>
</evidence>
<dbReference type="InterPro" id="IPR050259">
    <property type="entry name" value="SDR"/>
</dbReference>
<dbReference type="SUPFAM" id="SSF51735">
    <property type="entry name" value="NAD(P)-binding Rossmann-fold domains"/>
    <property type="match status" value="1"/>
</dbReference>
<dbReference type="RefSeq" id="WP_220090650.1">
    <property type="nucleotide sequence ID" value="NZ_PYAA01000061.1"/>
</dbReference>
<gene>
    <name evidence="2" type="ORF">LAH08_06553</name>
</gene>
<dbReference type="Proteomes" id="UP000248966">
    <property type="component" value="Unassembled WGS sequence"/>
</dbReference>
<name>A0A328MS43_9ACTN</name>
<evidence type="ECO:0000313" key="3">
    <source>
        <dbReference type="Proteomes" id="UP000248966"/>
    </source>
</evidence>
<comment type="similarity">
    <text evidence="1">Belongs to the short-chain dehydrogenases/reductases (SDR) family.</text>
</comment>
<dbReference type="PRINTS" id="PR00081">
    <property type="entry name" value="GDHRDH"/>
</dbReference>
<dbReference type="InterPro" id="IPR002347">
    <property type="entry name" value="SDR_fam"/>
</dbReference>
<dbReference type="Gene3D" id="3.40.50.720">
    <property type="entry name" value="NAD(P)-binding Rossmann-like Domain"/>
    <property type="match status" value="1"/>
</dbReference>
<protein>
    <submittedName>
        <fullName evidence="2">3-oxoacyl-[acyl-carrier-protein] reductase</fullName>
    </submittedName>
</protein>
<accession>A0A328MS43</accession>
<proteinExistence type="inferred from homology"/>
<dbReference type="PANTHER" id="PTHR42879">
    <property type="entry name" value="3-OXOACYL-(ACYL-CARRIER-PROTEIN) REDUCTASE"/>
    <property type="match status" value="1"/>
</dbReference>
<evidence type="ECO:0000256" key="1">
    <source>
        <dbReference type="ARBA" id="ARBA00006484"/>
    </source>
</evidence>
<comment type="caution">
    <text evidence="2">The sequence shown here is derived from an EMBL/GenBank/DDBJ whole genome shotgun (WGS) entry which is preliminary data.</text>
</comment>
<dbReference type="EMBL" id="PYAA01000061">
    <property type="protein sequence ID" value="RAN92822.1"/>
    <property type="molecule type" value="Genomic_DNA"/>
</dbReference>
<organism evidence="2 3">
    <name type="scientific">Micromonospora noduli</name>
    <dbReference type="NCBI Taxonomy" id="709876"/>
    <lineage>
        <taxon>Bacteria</taxon>
        <taxon>Bacillati</taxon>
        <taxon>Actinomycetota</taxon>
        <taxon>Actinomycetes</taxon>
        <taxon>Micromonosporales</taxon>
        <taxon>Micromonosporaceae</taxon>
        <taxon>Micromonospora</taxon>
    </lineage>
</organism>
<reference evidence="2 3" key="1">
    <citation type="submission" date="2018-03" db="EMBL/GenBank/DDBJ databases">
        <title>Defining the species Micromonospora saelicesensis and Micromonospora noduli under the framework of genomics.</title>
        <authorList>
            <person name="Riesco R."/>
            <person name="Trujillo M.E."/>
        </authorList>
    </citation>
    <scope>NUCLEOTIDE SEQUENCE [LARGE SCALE GENOMIC DNA]</scope>
    <source>
        <strain evidence="2 3">LAH08</strain>
    </source>
</reference>
<dbReference type="Pfam" id="PF00106">
    <property type="entry name" value="adh_short"/>
    <property type="match status" value="1"/>
</dbReference>